<gene>
    <name evidence="1" type="ORF">PG986_005054</name>
</gene>
<sequence length="189" mass="22028">MGVQEEWGQFEWVIRPMPLSRSKAEGEDGTQLKIQFLYLNTDEDPLHAESIYGTRKAQPICAGDVYVLETKDPVNHPLPSRDLLLLQFCMDRFRHALKAKRALKSLFRHPPPHVDPNAIQSGSLSREPNGFWEGVVKDAVEAKVLSEDDGHKWILGMREWEEEKRRKKEEEDELRLRRVCYEESEEDTE</sequence>
<dbReference type="GeneID" id="92074338"/>
<evidence type="ECO:0000313" key="2">
    <source>
        <dbReference type="Proteomes" id="UP001391051"/>
    </source>
</evidence>
<dbReference type="RefSeq" id="XP_066701138.1">
    <property type="nucleotide sequence ID" value="XM_066841276.1"/>
</dbReference>
<reference evidence="1 2" key="1">
    <citation type="submission" date="2023-01" db="EMBL/GenBank/DDBJ databases">
        <title>Analysis of 21 Apiospora genomes using comparative genomics revels a genus with tremendous synthesis potential of carbohydrate active enzymes and secondary metabolites.</title>
        <authorList>
            <person name="Sorensen T."/>
        </authorList>
    </citation>
    <scope>NUCLEOTIDE SEQUENCE [LARGE SCALE GENOMIC DNA]</scope>
    <source>
        <strain evidence="1 2">CBS 24483</strain>
    </source>
</reference>
<organism evidence="1 2">
    <name type="scientific">Apiospora aurea</name>
    <dbReference type="NCBI Taxonomy" id="335848"/>
    <lineage>
        <taxon>Eukaryota</taxon>
        <taxon>Fungi</taxon>
        <taxon>Dikarya</taxon>
        <taxon>Ascomycota</taxon>
        <taxon>Pezizomycotina</taxon>
        <taxon>Sordariomycetes</taxon>
        <taxon>Xylariomycetidae</taxon>
        <taxon>Amphisphaeriales</taxon>
        <taxon>Apiosporaceae</taxon>
        <taxon>Apiospora</taxon>
    </lineage>
</organism>
<accession>A0ABR1QGG7</accession>
<name>A0ABR1QGG7_9PEZI</name>
<dbReference type="EMBL" id="JAQQWE010000004">
    <property type="protein sequence ID" value="KAK7955832.1"/>
    <property type="molecule type" value="Genomic_DNA"/>
</dbReference>
<evidence type="ECO:0000313" key="1">
    <source>
        <dbReference type="EMBL" id="KAK7955832.1"/>
    </source>
</evidence>
<proteinExistence type="predicted"/>
<protein>
    <submittedName>
        <fullName evidence="1">Uncharacterized protein</fullName>
    </submittedName>
</protein>
<dbReference type="Proteomes" id="UP001391051">
    <property type="component" value="Unassembled WGS sequence"/>
</dbReference>
<comment type="caution">
    <text evidence="1">The sequence shown here is derived from an EMBL/GenBank/DDBJ whole genome shotgun (WGS) entry which is preliminary data.</text>
</comment>
<keyword evidence="2" id="KW-1185">Reference proteome</keyword>